<protein>
    <submittedName>
        <fullName evidence="1">Uncharacterized protein</fullName>
    </submittedName>
</protein>
<dbReference type="AlphaFoldDB" id="A0A4Y2IXY2"/>
<evidence type="ECO:0000313" key="2">
    <source>
        <dbReference type="Proteomes" id="UP000499080"/>
    </source>
</evidence>
<reference evidence="1 2" key="1">
    <citation type="journal article" date="2019" name="Sci. Rep.">
        <title>Orb-weaving spider Araneus ventricosus genome elucidates the spidroin gene catalogue.</title>
        <authorList>
            <person name="Kono N."/>
            <person name="Nakamura H."/>
            <person name="Ohtoshi R."/>
            <person name="Moran D.A.P."/>
            <person name="Shinohara A."/>
            <person name="Yoshida Y."/>
            <person name="Fujiwara M."/>
            <person name="Mori M."/>
            <person name="Tomita M."/>
            <person name="Arakawa K."/>
        </authorList>
    </citation>
    <scope>NUCLEOTIDE SEQUENCE [LARGE SCALE GENOMIC DNA]</scope>
</reference>
<dbReference type="Proteomes" id="UP000499080">
    <property type="component" value="Unassembled WGS sequence"/>
</dbReference>
<organism evidence="1 2">
    <name type="scientific">Araneus ventricosus</name>
    <name type="common">Orbweaver spider</name>
    <name type="synonym">Epeira ventricosa</name>
    <dbReference type="NCBI Taxonomy" id="182803"/>
    <lineage>
        <taxon>Eukaryota</taxon>
        <taxon>Metazoa</taxon>
        <taxon>Ecdysozoa</taxon>
        <taxon>Arthropoda</taxon>
        <taxon>Chelicerata</taxon>
        <taxon>Arachnida</taxon>
        <taxon>Araneae</taxon>
        <taxon>Araneomorphae</taxon>
        <taxon>Entelegynae</taxon>
        <taxon>Araneoidea</taxon>
        <taxon>Araneidae</taxon>
        <taxon>Araneus</taxon>
    </lineage>
</organism>
<sequence length="95" mass="10211">MGSPPEIGRKSVHVKAPEGLHVSVGTPAVDGVGERQWESQTADRHFASVGMCTCSHSSLHSTKGMRTTDFKSIDTQTTIFAGRLENGLLLQAMRS</sequence>
<name>A0A4Y2IXY2_ARAVE</name>
<accession>A0A4Y2IXY2</accession>
<evidence type="ECO:0000313" key="1">
    <source>
        <dbReference type="EMBL" id="GBM82703.1"/>
    </source>
</evidence>
<dbReference type="EMBL" id="BGPR01003027">
    <property type="protein sequence ID" value="GBM82703.1"/>
    <property type="molecule type" value="Genomic_DNA"/>
</dbReference>
<proteinExistence type="predicted"/>
<gene>
    <name evidence="1" type="ORF">AVEN_107733_1</name>
</gene>
<comment type="caution">
    <text evidence="1">The sequence shown here is derived from an EMBL/GenBank/DDBJ whole genome shotgun (WGS) entry which is preliminary data.</text>
</comment>
<keyword evidence="2" id="KW-1185">Reference proteome</keyword>